<dbReference type="OrthoDB" id="5958403at2"/>
<keyword evidence="1" id="KW-0121">Carboxypeptidase</keyword>
<evidence type="ECO:0000313" key="1">
    <source>
        <dbReference type="EMBL" id="QDE41649.1"/>
    </source>
</evidence>
<dbReference type="Pfam" id="PF13620">
    <property type="entry name" value="CarboxypepD_reg"/>
    <property type="match status" value="1"/>
</dbReference>
<keyword evidence="2" id="KW-1185">Reference proteome</keyword>
<sequence>MAVVLGASVKAQGTAGSVFGHGPAGGEVTVTSSTGAQRHATISSSGRYTISPVPTGVWTVALSTGGQAVDTRKNIPVTVGRGAQIDFACPNDQCAQAK</sequence>
<gene>
    <name evidence="1" type="ORF">FIV34_12195</name>
</gene>
<dbReference type="Proteomes" id="UP000316093">
    <property type="component" value="Chromosome"/>
</dbReference>
<proteinExistence type="predicted"/>
<keyword evidence="1" id="KW-0645">Protease</keyword>
<protein>
    <submittedName>
        <fullName evidence="1">Carboxypeptidase regulatory-like domain-containing protein</fullName>
    </submittedName>
</protein>
<dbReference type="Gene3D" id="2.60.40.1120">
    <property type="entry name" value="Carboxypeptidase-like, regulatory domain"/>
    <property type="match status" value="1"/>
</dbReference>
<organism evidence="1 2">
    <name type="scientific">Luteibacter pinisoli</name>
    <dbReference type="NCBI Taxonomy" id="2589080"/>
    <lineage>
        <taxon>Bacteria</taxon>
        <taxon>Pseudomonadati</taxon>
        <taxon>Pseudomonadota</taxon>
        <taxon>Gammaproteobacteria</taxon>
        <taxon>Lysobacterales</taxon>
        <taxon>Rhodanobacteraceae</taxon>
        <taxon>Luteibacter</taxon>
    </lineage>
</organism>
<evidence type="ECO:0000313" key="2">
    <source>
        <dbReference type="Proteomes" id="UP000316093"/>
    </source>
</evidence>
<dbReference type="InterPro" id="IPR013784">
    <property type="entry name" value="Carb-bd-like_fold"/>
</dbReference>
<dbReference type="GO" id="GO:0030246">
    <property type="term" value="F:carbohydrate binding"/>
    <property type="evidence" value="ECO:0007669"/>
    <property type="project" value="InterPro"/>
</dbReference>
<dbReference type="GO" id="GO:0004180">
    <property type="term" value="F:carboxypeptidase activity"/>
    <property type="evidence" value="ECO:0007669"/>
    <property type="project" value="UniProtKB-KW"/>
</dbReference>
<dbReference type="AlphaFoldDB" id="A0A4Y5ZAN5"/>
<reference evidence="1 2" key="1">
    <citation type="submission" date="2019-06" db="EMBL/GenBank/DDBJ databases">
        <title>A complete genome sequence for Luteibacter pinisoli MAH-14.</title>
        <authorList>
            <person name="Baltrus D.A."/>
        </authorList>
    </citation>
    <scope>NUCLEOTIDE SEQUENCE [LARGE SCALE GENOMIC DNA]</scope>
    <source>
        <strain evidence="1 2">MAH-14</strain>
    </source>
</reference>
<name>A0A4Y5ZAN5_9GAMM</name>
<dbReference type="SUPFAM" id="SSF49452">
    <property type="entry name" value="Starch-binding domain-like"/>
    <property type="match status" value="1"/>
</dbReference>
<accession>A0A4Y5ZAN5</accession>
<keyword evidence="1" id="KW-0378">Hydrolase</keyword>
<dbReference type="EMBL" id="CP041046">
    <property type="protein sequence ID" value="QDE41649.1"/>
    <property type="molecule type" value="Genomic_DNA"/>
</dbReference>
<dbReference type="KEGG" id="lpy:FIV34_12195"/>